<dbReference type="Ensembl" id="ENSCPOT00000013715.3">
    <property type="protein sequence ID" value="ENSCPOP00000012225.3"/>
    <property type="gene ID" value="ENSCPOG00000013580.4"/>
</dbReference>
<feature type="compositionally biased region" description="Polar residues" evidence="1">
    <location>
        <begin position="1"/>
        <end position="13"/>
    </location>
</feature>
<evidence type="ECO:0000313" key="3">
    <source>
        <dbReference type="Ensembl" id="ENSCPOP00000012225.3"/>
    </source>
</evidence>
<dbReference type="AlphaFoldDB" id="H0VP23"/>
<gene>
    <name evidence="3" type="primary">Bank1</name>
</gene>
<dbReference type="PANTHER" id="PTHR16267">
    <property type="entry name" value="BANK1/PIK3AP1 FAMILY MEMBER"/>
    <property type="match status" value="1"/>
</dbReference>
<feature type="domain" description="DBB" evidence="2">
    <location>
        <begin position="37"/>
        <end position="175"/>
    </location>
</feature>
<feature type="region of interest" description="Disordered" evidence="1">
    <location>
        <begin position="1"/>
        <end position="28"/>
    </location>
</feature>
<keyword evidence="4" id="KW-1185">Reference proteome</keyword>
<dbReference type="PANTHER" id="PTHR16267:SF13">
    <property type="entry name" value="B-CELL SCAFFOLD PROTEIN WITH ANKYRIN REPEATS"/>
    <property type="match status" value="1"/>
</dbReference>
<proteinExistence type="predicted"/>
<dbReference type="InterPro" id="IPR052446">
    <property type="entry name" value="B-cell_PI3K-Signaling_Adptrs"/>
</dbReference>
<dbReference type="EMBL" id="AAKN02038754">
    <property type="status" value="NOT_ANNOTATED_CDS"/>
    <property type="molecule type" value="Genomic_DNA"/>
</dbReference>
<evidence type="ECO:0000313" key="4">
    <source>
        <dbReference type="Proteomes" id="UP000005447"/>
    </source>
</evidence>
<dbReference type="VEuPathDB" id="HostDB:ENSCPOG00000013580"/>
<dbReference type="GO" id="GO:0051898">
    <property type="term" value="P:negative regulation of phosphatidylinositol 3-kinase/protein kinase B signal transduction"/>
    <property type="evidence" value="ECO:0007669"/>
    <property type="project" value="TreeGrafter"/>
</dbReference>
<dbReference type="InterPro" id="IPR017893">
    <property type="entry name" value="DBB_domain"/>
</dbReference>
<dbReference type="Proteomes" id="UP000005447">
    <property type="component" value="Unassembled WGS sequence"/>
</dbReference>
<dbReference type="EMBL" id="AAKN02038756">
    <property type="status" value="NOT_ANNOTATED_CDS"/>
    <property type="molecule type" value="Genomic_DNA"/>
</dbReference>
<dbReference type="SUPFAM" id="SSF48403">
    <property type="entry name" value="Ankyrin repeat"/>
    <property type="match status" value="1"/>
</dbReference>
<dbReference type="InParanoid" id="H0VP23"/>
<feature type="compositionally biased region" description="Basic and acidic residues" evidence="1">
    <location>
        <begin position="377"/>
        <end position="396"/>
    </location>
</feature>
<dbReference type="EMBL" id="AAKN02038757">
    <property type="status" value="NOT_ANNOTATED_CDS"/>
    <property type="molecule type" value="Genomic_DNA"/>
</dbReference>
<feature type="compositionally biased region" description="Pro residues" evidence="1">
    <location>
        <begin position="240"/>
        <end position="255"/>
    </location>
</feature>
<dbReference type="PROSITE" id="PS51376">
    <property type="entry name" value="DBB"/>
    <property type="match status" value="1"/>
</dbReference>
<dbReference type="FunCoup" id="H0VP23">
    <property type="interactions" value="347"/>
</dbReference>
<reference evidence="3" key="2">
    <citation type="submission" date="2025-08" db="UniProtKB">
        <authorList>
            <consortium name="Ensembl"/>
        </authorList>
    </citation>
    <scope>IDENTIFICATION</scope>
    <source>
        <strain evidence="3">2N</strain>
    </source>
</reference>
<dbReference type="GO" id="GO:0005102">
    <property type="term" value="F:signaling receptor binding"/>
    <property type="evidence" value="ECO:0007669"/>
    <property type="project" value="TreeGrafter"/>
</dbReference>
<feature type="region of interest" description="Disordered" evidence="1">
    <location>
        <begin position="221"/>
        <end position="305"/>
    </location>
</feature>
<feature type="compositionally biased region" description="Basic and acidic residues" evidence="1">
    <location>
        <begin position="290"/>
        <end position="305"/>
    </location>
</feature>
<dbReference type="Bgee" id="ENSCPOG00000013580">
    <property type="expression patterns" value="Expressed in cerebellum and 4 other cell types or tissues"/>
</dbReference>
<sequence length="497" mass="55810">VSVSADQRVNSPEKTSERNETEASSGPCGSAAALATVLPAEVPCENPGEIFIFLKDEVVGETVEAEFMSHDRCIRARLALWDKNVWCMKAPGKNFGRAELPYSKEKVTEGKKQNDIEELDGIFTSIFKQEIPYYDFHSLQSEICPQNEYTNTNELPTLLHCAAKFGLKNLALHLLQCPGANWALKVKNTSGADPAHIAKKYGHEELEKILGDFSVKISGSNEQLNDYEEDRVSLSEPKPTAEPPACCAPPLPPPRSACAALPPEKPRSPSQGTSGEGHRERSHSWATQAARDEPKGEEKKVDGKEWQVEEDPYTFEEIEDSEYDMILSQMSVKRKPGSWSFIVNRPPAPTPRPTNVLAKEETTPYIAQVFQQKTARKQSDSDRFQSLPKKPEKARTESPAVSIPRRCLEAGQEELILLQEKVKKGKLSVDEALEKFKHWQMGKSSLELIQQEKLRQLRYTIIGDRPEEANVYEKLTIVHHPSGKFEKEFGVCCRKDH</sequence>
<dbReference type="STRING" id="10141.ENSCPOP00000012225"/>
<accession>H0VP23</accession>
<dbReference type="OMA" id="MCQALQA"/>
<evidence type="ECO:0000259" key="2">
    <source>
        <dbReference type="PROSITE" id="PS51376"/>
    </source>
</evidence>
<reference evidence="4" key="1">
    <citation type="journal article" date="2011" name="Nature">
        <title>A high-resolution map of human evolutionary constraint using 29 mammals.</title>
        <authorList>
            <person name="Lindblad-Toh K."/>
            <person name="Garber M."/>
            <person name="Zuk O."/>
            <person name="Lin M.F."/>
            <person name="Parker B.J."/>
            <person name="Washietl S."/>
            <person name="Kheradpour P."/>
            <person name="Ernst J."/>
            <person name="Jordan G."/>
            <person name="Mauceli E."/>
            <person name="Ward L.D."/>
            <person name="Lowe C.B."/>
            <person name="Holloway A.K."/>
            <person name="Clamp M."/>
            <person name="Gnerre S."/>
            <person name="Alfoldi J."/>
            <person name="Beal K."/>
            <person name="Chang J."/>
            <person name="Clawson H."/>
            <person name="Cuff J."/>
            <person name="Di Palma F."/>
            <person name="Fitzgerald S."/>
            <person name="Flicek P."/>
            <person name="Guttman M."/>
            <person name="Hubisz M.J."/>
            <person name="Jaffe D.B."/>
            <person name="Jungreis I."/>
            <person name="Kent W.J."/>
            <person name="Kostka D."/>
            <person name="Lara M."/>
            <person name="Martins A.L."/>
            <person name="Massingham T."/>
            <person name="Moltke I."/>
            <person name="Raney B.J."/>
            <person name="Rasmussen M.D."/>
            <person name="Robinson J."/>
            <person name="Stark A."/>
            <person name="Vilella A.J."/>
            <person name="Wen J."/>
            <person name="Xie X."/>
            <person name="Zody M.C."/>
            <person name="Baldwin J."/>
            <person name="Bloom T."/>
            <person name="Chin C.W."/>
            <person name="Heiman D."/>
            <person name="Nicol R."/>
            <person name="Nusbaum C."/>
            <person name="Young S."/>
            <person name="Wilkinson J."/>
            <person name="Worley K.C."/>
            <person name="Kovar C.L."/>
            <person name="Muzny D.M."/>
            <person name="Gibbs R.A."/>
            <person name="Cree A."/>
            <person name="Dihn H.H."/>
            <person name="Fowler G."/>
            <person name="Jhangiani S."/>
            <person name="Joshi V."/>
            <person name="Lee S."/>
            <person name="Lewis L.R."/>
            <person name="Nazareth L.V."/>
            <person name="Okwuonu G."/>
            <person name="Santibanez J."/>
            <person name="Warren W.C."/>
            <person name="Mardis E.R."/>
            <person name="Weinstock G.M."/>
            <person name="Wilson R.K."/>
            <person name="Delehaunty K."/>
            <person name="Dooling D."/>
            <person name="Fronik C."/>
            <person name="Fulton L."/>
            <person name="Fulton B."/>
            <person name="Graves T."/>
            <person name="Minx P."/>
            <person name="Sodergren E."/>
            <person name="Birney E."/>
            <person name="Margulies E.H."/>
            <person name="Herrero J."/>
            <person name="Green E.D."/>
            <person name="Haussler D."/>
            <person name="Siepel A."/>
            <person name="Goldman N."/>
            <person name="Pollard K.S."/>
            <person name="Pedersen J.S."/>
            <person name="Lander E.S."/>
            <person name="Kellis M."/>
        </authorList>
    </citation>
    <scope>NUCLEOTIDE SEQUENCE [LARGE SCALE GENOMIC DNA]</scope>
    <source>
        <strain evidence="4">2N</strain>
    </source>
</reference>
<dbReference type="SMART" id="SM01282">
    <property type="entry name" value="DBB"/>
    <property type="match status" value="1"/>
</dbReference>
<dbReference type="GeneTree" id="ENSGT00390000008787"/>
<dbReference type="Gene3D" id="1.25.40.20">
    <property type="entry name" value="Ankyrin repeat-containing domain"/>
    <property type="match status" value="1"/>
</dbReference>
<protein>
    <recommendedName>
        <fullName evidence="2">DBB domain-containing protein</fullName>
    </recommendedName>
</protein>
<dbReference type="InterPro" id="IPR036770">
    <property type="entry name" value="Ankyrin_rpt-contain_sf"/>
</dbReference>
<feature type="region of interest" description="Disordered" evidence="1">
    <location>
        <begin position="374"/>
        <end position="401"/>
    </location>
</feature>
<reference evidence="3" key="3">
    <citation type="submission" date="2025-09" db="UniProtKB">
        <authorList>
            <consortium name="Ensembl"/>
        </authorList>
    </citation>
    <scope>IDENTIFICATION</scope>
    <source>
        <strain evidence="3">2N</strain>
    </source>
</reference>
<dbReference type="HOGENOM" id="CLU_1434026_0_0_1"/>
<name>H0VP23_CAVPO</name>
<dbReference type="GO" id="GO:0050869">
    <property type="term" value="P:negative regulation of B cell activation"/>
    <property type="evidence" value="ECO:0007669"/>
    <property type="project" value="TreeGrafter"/>
</dbReference>
<organism evidence="3 4">
    <name type="scientific">Cavia porcellus</name>
    <name type="common">Guinea pig</name>
    <dbReference type="NCBI Taxonomy" id="10141"/>
    <lineage>
        <taxon>Eukaryota</taxon>
        <taxon>Metazoa</taxon>
        <taxon>Chordata</taxon>
        <taxon>Craniata</taxon>
        <taxon>Vertebrata</taxon>
        <taxon>Euteleostomi</taxon>
        <taxon>Mammalia</taxon>
        <taxon>Eutheria</taxon>
        <taxon>Euarchontoglires</taxon>
        <taxon>Glires</taxon>
        <taxon>Rodentia</taxon>
        <taxon>Hystricomorpha</taxon>
        <taxon>Caviidae</taxon>
        <taxon>Cavia</taxon>
    </lineage>
</organism>
<evidence type="ECO:0000256" key="1">
    <source>
        <dbReference type="SAM" id="MobiDB-lite"/>
    </source>
</evidence>
<dbReference type="GO" id="GO:0042113">
    <property type="term" value="P:B cell activation"/>
    <property type="evidence" value="ECO:0007669"/>
    <property type="project" value="TreeGrafter"/>
</dbReference>
<dbReference type="EMBL" id="AAKN02038755">
    <property type="status" value="NOT_ANNOTATED_CDS"/>
    <property type="molecule type" value="Genomic_DNA"/>
</dbReference>
<dbReference type="GO" id="GO:1990782">
    <property type="term" value="F:protein tyrosine kinase binding"/>
    <property type="evidence" value="ECO:0007669"/>
    <property type="project" value="TreeGrafter"/>
</dbReference>